<evidence type="ECO:0000313" key="3">
    <source>
        <dbReference type="EMBL" id="MCB8877438.1"/>
    </source>
</evidence>
<reference evidence="3" key="1">
    <citation type="journal article" date="2021" name="Microorganisms">
        <title>Acidisoma silvae sp. nov. and Acidisomacellulosilytica sp. nov., Two Acidophilic Bacteria Isolated from Decaying Wood, Hydrolyzing Cellulose and Producing Poly-3-hydroxybutyrate.</title>
        <authorList>
            <person name="Mieszkin S."/>
            <person name="Pouder E."/>
            <person name="Uroz S."/>
            <person name="Simon-Colin C."/>
            <person name="Alain K."/>
        </authorList>
    </citation>
    <scope>NUCLEOTIDE SEQUENCE</scope>
    <source>
        <strain evidence="3">HW T2.11</strain>
    </source>
</reference>
<organism evidence="3 4">
    <name type="scientific">Acidisoma silvae</name>
    <dbReference type="NCBI Taxonomy" id="2802396"/>
    <lineage>
        <taxon>Bacteria</taxon>
        <taxon>Pseudomonadati</taxon>
        <taxon>Pseudomonadota</taxon>
        <taxon>Alphaproteobacteria</taxon>
        <taxon>Acetobacterales</taxon>
        <taxon>Acidocellaceae</taxon>
        <taxon>Acidisoma</taxon>
    </lineage>
</organism>
<sequence length="484" mass="49021">MDTHVADPTLDDVQSYQARLPGEPEPERQESSAEPLRAGARTATATPTPKNPRKRGLLSGVAIIAVVVVASGGFLVSPYNTFVPVPPALKLQVAQLLRSHFGTGQPRVATANPATAAHPLTHLGSVSAHTAPAVPLTGQQALAPDVLAPSAALAAVKAPGAPPPVKQSPYVPTAPQDEVAELEGLAAPTSAAKPAATTPPKPVVTATQTPIKPVQVATQADVVPPGYVPHEPGTAPQNAIVTPHPAAPQTPTPAPTSHPAAVVPVTAKAGPSPVTQPQPAPAVVQPPNVATPMGALAAATKIEPAPMSPPDQVQVLELVTQLATLIRDERTQISNLQADEQNGNKATAAKLSDFERRLALVEANAAMASAAGVPASPPTPTISPTAVALTSARAALKEASQPAPVRATVPATAPAPAQPATPEIYRVQAASPGLAMLAEVDHSGGDGAQIEVQVGDSIPGYGHVISVTQQGTNWVVKTDNGLIQ</sequence>
<feature type="region of interest" description="Disordered" evidence="1">
    <location>
        <begin position="1"/>
        <end position="54"/>
    </location>
</feature>
<name>A0A963YUU0_9PROT</name>
<evidence type="ECO:0000256" key="2">
    <source>
        <dbReference type="SAM" id="Phobius"/>
    </source>
</evidence>
<feature type="transmembrane region" description="Helical" evidence="2">
    <location>
        <begin position="57"/>
        <end position="76"/>
    </location>
</feature>
<evidence type="ECO:0000256" key="1">
    <source>
        <dbReference type="SAM" id="MobiDB-lite"/>
    </source>
</evidence>
<gene>
    <name evidence="3" type="ORF">ASILVAE211_19750</name>
</gene>
<proteinExistence type="predicted"/>
<keyword evidence="2" id="KW-1133">Transmembrane helix</keyword>
<dbReference type="RefSeq" id="WP_227323086.1">
    <property type="nucleotide sequence ID" value="NZ_JAESVB010000013.1"/>
</dbReference>
<accession>A0A963YUU0</accession>
<evidence type="ECO:0000313" key="4">
    <source>
        <dbReference type="Proteomes" id="UP000708298"/>
    </source>
</evidence>
<protein>
    <submittedName>
        <fullName evidence="3">Uncharacterized protein</fullName>
    </submittedName>
</protein>
<comment type="caution">
    <text evidence="3">The sequence shown here is derived from an EMBL/GenBank/DDBJ whole genome shotgun (WGS) entry which is preliminary data.</text>
</comment>
<feature type="compositionally biased region" description="Low complexity" evidence="1">
    <location>
        <begin position="35"/>
        <end position="48"/>
    </location>
</feature>
<dbReference type="EMBL" id="JAESVB010000013">
    <property type="protein sequence ID" value="MCB8877438.1"/>
    <property type="molecule type" value="Genomic_DNA"/>
</dbReference>
<keyword evidence="2" id="KW-0472">Membrane</keyword>
<keyword evidence="2" id="KW-0812">Transmembrane</keyword>
<dbReference type="Proteomes" id="UP000708298">
    <property type="component" value="Unassembled WGS sequence"/>
</dbReference>
<dbReference type="AlphaFoldDB" id="A0A963YUU0"/>
<reference evidence="3" key="2">
    <citation type="submission" date="2021-01" db="EMBL/GenBank/DDBJ databases">
        <authorList>
            <person name="Mieszkin S."/>
            <person name="Pouder E."/>
            <person name="Alain K."/>
        </authorList>
    </citation>
    <scope>NUCLEOTIDE SEQUENCE</scope>
    <source>
        <strain evidence="3">HW T2.11</strain>
    </source>
</reference>
<keyword evidence="4" id="KW-1185">Reference proteome</keyword>